<dbReference type="EMBL" id="LAZR01000215">
    <property type="protein sequence ID" value="KKN81395.1"/>
    <property type="molecule type" value="Genomic_DNA"/>
</dbReference>
<accession>A0A0F9TJL3</accession>
<organism evidence="1">
    <name type="scientific">marine sediment metagenome</name>
    <dbReference type="NCBI Taxonomy" id="412755"/>
    <lineage>
        <taxon>unclassified sequences</taxon>
        <taxon>metagenomes</taxon>
        <taxon>ecological metagenomes</taxon>
    </lineage>
</organism>
<reference evidence="1" key="1">
    <citation type="journal article" date="2015" name="Nature">
        <title>Complex archaea that bridge the gap between prokaryotes and eukaryotes.</title>
        <authorList>
            <person name="Spang A."/>
            <person name="Saw J.H."/>
            <person name="Jorgensen S.L."/>
            <person name="Zaremba-Niedzwiedzka K."/>
            <person name="Martijn J."/>
            <person name="Lind A.E."/>
            <person name="van Eijk R."/>
            <person name="Schleper C."/>
            <person name="Guy L."/>
            <person name="Ettema T.J."/>
        </authorList>
    </citation>
    <scope>NUCLEOTIDE SEQUENCE</scope>
</reference>
<evidence type="ECO:0000313" key="1">
    <source>
        <dbReference type="EMBL" id="KKN81395.1"/>
    </source>
</evidence>
<name>A0A0F9TJL3_9ZZZZ</name>
<sequence>MNPTGIRRIIPKNIPLRRSSGSAIVSGRMIRPLSYPVTSEVARSADPGDLQRLAVIGVVHLGFGRSAVHAVLPAQFAARQVHVRIGSRVHLSSGIALQPMGLAPGPHVRCPVGPLAIDAPGLPRMPVHLAPGAEPVISCFHTVNVTCSTWRRSCFAGSIEGWPGTVHLRETTVSANYGSPVVPPGTPTFPLAAVLSMWC</sequence>
<comment type="caution">
    <text evidence="1">The sequence shown here is derived from an EMBL/GenBank/DDBJ whole genome shotgun (WGS) entry which is preliminary data.</text>
</comment>
<proteinExistence type="predicted"/>
<dbReference type="AlphaFoldDB" id="A0A0F9TJL3"/>
<protein>
    <submittedName>
        <fullName evidence="1">Uncharacterized protein</fullName>
    </submittedName>
</protein>
<gene>
    <name evidence="1" type="ORF">LCGC14_0320080</name>
</gene>